<reference evidence="3 4" key="1">
    <citation type="submission" date="2024-02" db="EMBL/GenBank/DDBJ databases">
        <title>Genome analysis and characterization of Microbaculum marinisediminis sp. nov., isolated from marine sediment.</title>
        <authorList>
            <person name="Du Z.-J."/>
            <person name="Ye Y.-Q."/>
            <person name="Zhang Z.-R."/>
            <person name="Yuan S.-M."/>
            <person name="Zhang X.-Y."/>
        </authorList>
    </citation>
    <scope>NUCLEOTIDE SEQUENCE [LARGE SCALE GENOMIC DNA]</scope>
    <source>
        <strain evidence="3 4">SDUM1044001</strain>
    </source>
</reference>
<protein>
    <submittedName>
        <fullName evidence="3">Uncharacterized protein</fullName>
    </submittedName>
</protein>
<dbReference type="EMBL" id="JAZHOF010000016">
    <property type="protein sequence ID" value="MEJ8575014.1"/>
    <property type="molecule type" value="Genomic_DNA"/>
</dbReference>
<feature type="compositionally biased region" description="Low complexity" evidence="1">
    <location>
        <begin position="81"/>
        <end position="91"/>
    </location>
</feature>
<evidence type="ECO:0000313" key="3">
    <source>
        <dbReference type="EMBL" id="MEJ8575014.1"/>
    </source>
</evidence>
<evidence type="ECO:0000256" key="1">
    <source>
        <dbReference type="SAM" id="MobiDB-lite"/>
    </source>
</evidence>
<keyword evidence="2" id="KW-0812">Transmembrane</keyword>
<dbReference type="AlphaFoldDB" id="A0AAW9S1J0"/>
<dbReference type="Proteomes" id="UP001378188">
    <property type="component" value="Unassembled WGS sequence"/>
</dbReference>
<proteinExistence type="predicted"/>
<comment type="caution">
    <text evidence="3">The sequence shown here is derived from an EMBL/GenBank/DDBJ whole genome shotgun (WGS) entry which is preliminary data.</text>
</comment>
<accession>A0AAW9S1J0</accession>
<dbReference type="RefSeq" id="WP_340332713.1">
    <property type="nucleotide sequence ID" value="NZ_JAZHOF010000016.1"/>
</dbReference>
<keyword evidence="2" id="KW-0472">Membrane</keyword>
<sequence length="368" mass="38181">MDRYYAILARSIAATGRDDVEARQAVYAHVRSELDRLIATAEPKMPASEQIAHQSALEQAIARTEEEFAARGAEVTPQHSAAQAGRAAQAGNPGPSGGVSQTGGASRSGAGRPRGKTAAAGPAAPRGGSRFPAFLTRGRQQQAGSPKPTPQQDIWGDEEPARKGARGFLKNRTAMVAGAALVALLAVLVGAYLILAGLNAPTVAGYEAVAKRLQEKGAATLFLGAGTSRVRGGRGTSVESSGGIFGPGAVHISSRAKTADPDTKAKAARVTLSPAIRAQLAGKTLAVTIVARAAPGDPSPRFAAAIIDSNKQTTGWQEFTPDGEFRPYTIEYAFEEQGGKKPLIAIWADVEGKGRAIEVNEISLRTAE</sequence>
<keyword evidence="2" id="KW-1133">Transmembrane helix</keyword>
<evidence type="ECO:0000313" key="4">
    <source>
        <dbReference type="Proteomes" id="UP001378188"/>
    </source>
</evidence>
<organism evidence="3 4">
    <name type="scientific">Microbaculum marinum</name>
    <dbReference type="NCBI Taxonomy" id="1764581"/>
    <lineage>
        <taxon>Bacteria</taxon>
        <taxon>Pseudomonadati</taxon>
        <taxon>Pseudomonadota</taxon>
        <taxon>Alphaproteobacteria</taxon>
        <taxon>Hyphomicrobiales</taxon>
        <taxon>Tepidamorphaceae</taxon>
        <taxon>Microbaculum</taxon>
    </lineage>
</organism>
<evidence type="ECO:0000256" key="2">
    <source>
        <dbReference type="SAM" id="Phobius"/>
    </source>
</evidence>
<gene>
    <name evidence="3" type="ORF">V3328_26300</name>
</gene>
<feature type="compositionally biased region" description="Low complexity" evidence="1">
    <location>
        <begin position="103"/>
        <end position="133"/>
    </location>
</feature>
<feature type="transmembrane region" description="Helical" evidence="2">
    <location>
        <begin position="173"/>
        <end position="195"/>
    </location>
</feature>
<feature type="region of interest" description="Disordered" evidence="1">
    <location>
        <begin position="68"/>
        <end position="159"/>
    </location>
</feature>
<name>A0AAW9S1J0_9HYPH</name>
<keyword evidence="4" id="KW-1185">Reference proteome</keyword>